<evidence type="ECO:0000313" key="1">
    <source>
        <dbReference type="EMBL" id="MBX06062.1"/>
    </source>
</evidence>
<name>A0A2P2KK20_RHIMU</name>
<dbReference type="EMBL" id="GGEC01025578">
    <property type="protein sequence ID" value="MBX06062.1"/>
    <property type="molecule type" value="Transcribed_RNA"/>
</dbReference>
<protein>
    <submittedName>
        <fullName evidence="1">F-actin capping protein alpha subunit</fullName>
    </submittedName>
</protein>
<dbReference type="AlphaFoldDB" id="A0A2P2KK20"/>
<sequence length="31" mass="3769">MPLKPPPHTLYRRLKPISSLERRIGFHRRES</sequence>
<accession>A0A2P2KK20</accession>
<proteinExistence type="predicted"/>
<reference evidence="1" key="1">
    <citation type="submission" date="2018-02" db="EMBL/GenBank/DDBJ databases">
        <title>Rhizophora mucronata_Transcriptome.</title>
        <authorList>
            <person name="Meera S.P."/>
            <person name="Sreeshan A."/>
            <person name="Augustine A."/>
        </authorList>
    </citation>
    <scope>NUCLEOTIDE SEQUENCE</scope>
    <source>
        <tissue evidence="1">Leaf</tissue>
    </source>
</reference>
<organism evidence="1">
    <name type="scientific">Rhizophora mucronata</name>
    <name type="common">Asiatic mangrove</name>
    <dbReference type="NCBI Taxonomy" id="61149"/>
    <lineage>
        <taxon>Eukaryota</taxon>
        <taxon>Viridiplantae</taxon>
        <taxon>Streptophyta</taxon>
        <taxon>Embryophyta</taxon>
        <taxon>Tracheophyta</taxon>
        <taxon>Spermatophyta</taxon>
        <taxon>Magnoliopsida</taxon>
        <taxon>eudicotyledons</taxon>
        <taxon>Gunneridae</taxon>
        <taxon>Pentapetalae</taxon>
        <taxon>rosids</taxon>
        <taxon>fabids</taxon>
        <taxon>Malpighiales</taxon>
        <taxon>Rhizophoraceae</taxon>
        <taxon>Rhizophora</taxon>
    </lineage>
</organism>